<gene>
    <name evidence="1" type="ORF">ACFPP7_03890</name>
</gene>
<name>A0ABW0Q6M5_9BURK</name>
<comment type="caution">
    <text evidence="1">The sequence shown here is derived from an EMBL/GenBank/DDBJ whole genome shotgun (WGS) entry which is preliminary data.</text>
</comment>
<evidence type="ECO:0000313" key="2">
    <source>
        <dbReference type="Proteomes" id="UP001596084"/>
    </source>
</evidence>
<dbReference type="Proteomes" id="UP001596084">
    <property type="component" value="Unassembled WGS sequence"/>
</dbReference>
<protein>
    <submittedName>
        <fullName evidence="1">Uncharacterized protein</fullName>
    </submittedName>
</protein>
<dbReference type="EMBL" id="JBHSMX010000008">
    <property type="protein sequence ID" value="MFC5520058.1"/>
    <property type="molecule type" value="Genomic_DNA"/>
</dbReference>
<dbReference type="RefSeq" id="WP_157090310.1">
    <property type="nucleotide sequence ID" value="NZ_JBHSMX010000008.1"/>
</dbReference>
<sequence length="194" mass="20813">MKLFPLFRASPSRSRAYFSRLRLPLLLLGALWAGSNAWSQTVLDGAALLGMSRQQLASAMVDARPVRSPRRLSSGAVGLLRVPDVLCEGLHFEQTLFFGRHQLEQMDLVLLNPGSSTGARDAATAAGFASLVQSLRAKLGPELAASASTPVALMNSASWVSGDADVMLFRSGSPAHPSLRMVIRQRQLVDASEL</sequence>
<evidence type="ECO:0000313" key="1">
    <source>
        <dbReference type="EMBL" id="MFC5520058.1"/>
    </source>
</evidence>
<proteinExistence type="predicted"/>
<keyword evidence="2" id="KW-1185">Reference proteome</keyword>
<accession>A0ABW0Q6M5</accession>
<reference evidence="2" key="1">
    <citation type="journal article" date="2019" name="Int. J. Syst. Evol. Microbiol.">
        <title>The Global Catalogue of Microorganisms (GCM) 10K type strain sequencing project: providing services to taxonomists for standard genome sequencing and annotation.</title>
        <authorList>
            <consortium name="The Broad Institute Genomics Platform"/>
            <consortium name="The Broad Institute Genome Sequencing Center for Infectious Disease"/>
            <person name="Wu L."/>
            <person name="Ma J."/>
        </authorList>
    </citation>
    <scope>NUCLEOTIDE SEQUENCE [LARGE SCALE GENOMIC DNA]</scope>
    <source>
        <strain evidence="2">CGMCC 4.7277</strain>
    </source>
</reference>
<organism evidence="1 2">
    <name type="scientific">Polaromonas jejuensis</name>
    <dbReference type="NCBI Taxonomy" id="457502"/>
    <lineage>
        <taxon>Bacteria</taxon>
        <taxon>Pseudomonadati</taxon>
        <taxon>Pseudomonadota</taxon>
        <taxon>Betaproteobacteria</taxon>
        <taxon>Burkholderiales</taxon>
        <taxon>Comamonadaceae</taxon>
        <taxon>Polaromonas</taxon>
    </lineage>
</organism>